<evidence type="ECO:0000256" key="1">
    <source>
        <dbReference type="SAM" id="MobiDB-lite"/>
    </source>
</evidence>
<dbReference type="Gene3D" id="2.120.10.80">
    <property type="entry name" value="Kelch-type beta propeller"/>
    <property type="match status" value="1"/>
</dbReference>
<keyword evidence="3" id="KW-1185">Reference proteome</keyword>
<organism evidence="2 3">
    <name type="scientific">Oikopleura dioica</name>
    <name type="common">Tunicate</name>
    <dbReference type="NCBI Taxonomy" id="34765"/>
    <lineage>
        <taxon>Eukaryota</taxon>
        <taxon>Metazoa</taxon>
        <taxon>Chordata</taxon>
        <taxon>Tunicata</taxon>
        <taxon>Appendicularia</taxon>
        <taxon>Copelata</taxon>
        <taxon>Oikopleuridae</taxon>
        <taxon>Oikopleura</taxon>
    </lineage>
</organism>
<reference evidence="2 3" key="1">
    <citation type="submission" date="2021-04" db="EMBL/GenBank/DDBJ databases">
        <authorList>
            <person name="Bliznina A."/>
        </authorList>
    </citation>
    <scope>NUCLEOTIDE SEQUENCE [LARGE SCALE GENOMIC DNA]</scope>
</reference>
<dbReference type="InterPro" id="IPR015915">
    <property type="entry name" value="Kelch-typ_b-propeller"/>
</dbReference>
<dbReference type="Proteomes" id="UP001158576">
    <property type="component" value="Chromosome 2"/>
</dbReference>
<proteinExistence type="predicted"/>
<feature type="region of interest" description="Disordered" evidence="1">
    <location>
        <begin position="1"/>
        <end position="23"/>
    </location>
</feature>
<sequence>MADKSKNTLYVSGGYTESPKSSSSKVYKLEFENNKPIGNWLEAGSMKLARDSHAMVAWNDGLVIFGKYETNSDRWEYFNEDASRSEFLDIPPVARLHFSYVLASPTFII</sequence>
<name>A0ABN7T9A3_OIKDI</name>
<gene>
    <name evidence="2" type="ORF">OKIOD_LOCUS15666</name>
</gene>
<dbReference type="SUPFAM" id="SSF117281">
    <property type="entry name" value="Kelch motif"/>
    <property type="match status" value="1"/>
</dbReference>
<protein>
    <submittedName>
        <fullName evidence="2">Oidioi.mRNA.OKI2018_I69.chr2.g6901.t1.cds</fullName>
    </submittedName>
</protein>
<evidence type="ECO:0000313" key="3">
    <source>
        <dbReference type="Proteomes" id="UP001158576"/>
    </source>
</evidence>
<dbReference type="EMBL" id="OU015567">
    <property type="protein sequence ID" value="CAG5112720.1"/>
    <property type="molecule type" value="Genomic_DNA"/>
</dbReference>
<evidence type="ECO:0000313" key="2">
    <source>
        <dbReference type="EMBL" id="CAG5112720.1"/>
    </source>
</evidence>
<accession>A0ABN7T9A3</accession>